<dbReference type="OMA" id="ASDAVCM"/>
<dbReference type="AlphaFoldDB" id="A0A388MAG3"/>
<dbReference type="InterPro" id="IPR004123">
    <property type="entry name" value="Dim1"/>
</dbReference>
<evidence type="ECO:0000313" key="2">
    <source>
        <dbReference type="EMBL" id="GBG91452.1"/>
    </source>
</evidence>
<dbReference type="GO" id="GO:0005681">
    <property type="term" value="C:spliceosomal complex"/>
    <property type="evidence" value="ECO:0007669"/>
    <property type="project" value="TreeGrafter"/>
</dbReference>
<organism evidence="2 3">
    <name type="scientific">Chara braunii</name>
    <name type="common">Braun's stonewort</name>
    <dbReference type="NCBI Taxonomy" id="69332"/>
    <lineage>
        <taxon>Eukaryota</taxon>
        <taxon>Viridiplantae</taxon>
        <taxon>Streptophyta</taxon>
        <taxon>Charophyceae</taxon>
        <taxon>Charales</taxon>
        <taxon>Characeae</taxon>
        <taxon>Chara</taxon>
    </lineage>
</organism>
<dbReference type="Gene3D" id="3.40.30.10">
    <property type="entry name" value="Glutaredoxin"/>
    <property type="match status" value="1"/>
</dbReference>
<gene>
    <name evidence="2" type="ORF">CBR_g52407</name>
</gene>
<name>A0A388MAG3_CHABU</name>
<evidence type="ECO:0000256" key="1">
    <source>
        <dbReference type="ARBA" id="ARBA00008241"/>
    </source>
</evidence>
<reference evidence="2 3" key="1">
    <citation type="journal article" date="2018" name="Cell">
        <title>The Chara Genome: Secondary Complexity and Implications for Plant Terrestrialization.</title>
        <authorList>
            <person name="Nishiyama T."/>
            <person name="Sakayama H."/>
            <person name="Vries J.D."/>
            <person name="Buschmann H."/>
            <person name="Saint-Marcoux D."/>
            <person name="Ullrich K.K."/>
            <person name="Haas F.B."/>
            <person name="Vanderstraeten L."/>
            <person name="Becker D."/>
            <person name="Lang D."/>
            <person name="Vosolsobe S."/>
            <person name="Rombauts S."/>
            <person name="Wilhelmsson P.K.I."/>
            <person name="Janitza P."/>
            <person name="Kern R."/>
            <person name="Heyl A."/>
            <person name="Rumpler F."/>
            <person name="Villalobos L.I.A.C."/>
            <person name="Clay J.M."/>
            <person name="Skokan R."/>
            <person name="Toyoda A."/>
            <person name="Suzuki Y."/>
            <person name="Kagoshima H."/>
            <person name="Schijlen E."/>
            <person name="Tajeshwar N."/>
            <person name="Catarino B."/>
            <person name="Hetherington A.J."/>
            <person name="Saltykova A."/>
            <person name="Bonnot C."/>
            <person name="Breuninger H."/>
            <person name="Symeonidi A."/>
            <person name="Radhakrishnan G.V."/>
            <person name="Van Nieuwerburgh F."/>
            <person name="Deforce D."/>
            <person name="Chang C."/>
            <person name="Karol K.G."/>
            <person name="Hedrich R."/>
            <person name="Ulvskov P."/>
            <person name="Glockner G."/>
            <person name="Delwiche C.F."/>
            <person name="Petrasek J."/>
            <person name="Van de Peer Y."/>
            <person name="Friml J."/>
            <person name="Beilby M."/>
            <person name="Dolan L."/>
            <person name="Kohara Y."/>
            <person name="Sugano S."/>
            <person name="Fujiyama A."/>
            <person name="Delaux P.-M."/>
            <person name="Quint M."/>
            <person name="TheiBen G."/>
            <person name="Hagemann M."/>
            <person name="Harholt J."/>
            <person name="Dunand C."/>
            <person name="Zachgo S."/>
            <person name="Langdale J."/>
            <person name="Maumus F."/>
            <person name="Straeten D.V.D."/>
            <person name="Gould S.B."/>
            <person name="Rensing S.A."/>
        </authorList>
    </citation>
    <scope>NUCLEOTIDE SEQUENCE [LARGE SCALE GENOMIC DNA]</scope>
    <source>
        <strain evidence="2 3">S276</strain>
    </source>
</reference>
<evidence type="ECO:0008006" key="4">
    <source>
        <dbReference type="Google" id="ProtNLM"/>
    </source>
</evidence>
<protein>
    <recommendedName>
        <fullName evidence="4">Thioredoxin domain-containing protein</fullName>
    </recommendedName>
</protein>
<dbReference type="EMBL" id="BFEA01000908">
    <property type="protein sequence ID" value="GBG91452.1"/>
    <property type="molecule type" value="Genomic_DNA"/>
</dbReference>
<dbReference type="Proteomes" id="UP000265515">
    <property type="component" value="Unassembled WGS sequence"/>
</dbReference>
<dbReference type="GO" id="GO:0005682">
    <property type="term" value="C:U5 snRNP"/>
    <property type="evidence" value="ECO:0007669"/>
    <property type="project" value="TreeGrafter"/>
</dbReference>
<keyword evidence="3" id="KW-1185">Reference proteome</keyword>
<dbReference type="Pfam" id="PF02966">
    <property type="entry name" value="DIM1"/>
    <property type="match status" value="1"/>
</dbReference>
<dbReference type="PANTHER" id="PTHR12052">
    <property type="entry name" value="THIOREDOXIN-LIKE PROTEN 4A, 4B"/>
    <property type="match status" value="1"/>
</dbReference>
<dbReference type="InterPro" id="IPR036249">
    <property type="entry name" value="Thioredoxin-like_sf"/>
</dbReference>
<dbReference type="Gramene" id="GBG91452">
    <property type="protein sequence ID" value="GBG91452"/>
    <property type="gene ID" value="CBR_g52407"/>
</dbReference>
<accession>A0A388MAG3</accession>
<dbReference type="SMART" id="SM01410">
    <property type="entry name" value="DIM1"/>
    <property type="match status" value="1"/>
</dbReference>
<dbReference type="OrthoDB" id="147752at2759"/>
<dbReference type="GO" id="GO:0006376">
    <property type="term" value="P:mRNA splice site recognition"/>
    <property type="evidence" value="ECO:0007669"/>
    <property type="project" value="EnsemblPlants"/>
</dbReference>
<dbReference type="STRING" id="69332.A0A388MAG3"/>
<proteinExistence type="inferred from homology"/>
<evidence type="ECO:0000313" key="3">
    <source>
        <dbReference type="Proteomes" id="UP000265515"/>
    </source>
</evidence>
<dbReference type="GO" id="GO:0046540">
    <property type="term" value="C:U4/U6 x U5 tri-snRNP complex"/>
    <property type="evidence" value="ECO:0007669"/>
    <property type="project" value="InterPro"/>
</dbReference>
<dbReference type="SUPFAM" id="SSF52833">
    <property type="entry name" value="Thioredoxin-like"/>
    <property type="match status" value="1"/>
</dbReference>
<comment type="caution">
    <text evidence="2">The sequence shown here is derived from an EMBL/GenBank/DDBJ whole genome shotgun (WGS) entry which is preliminary data.</text>
</comment>
<sequence length="108" mass="12415">MSYLFTSLTTKQELDMAIRDTVDKVVVLRFGRASDAVCMQLDDILSKSVRELSKFATISLVDIEAEGVQAYVKYFDITFIPSTIFFFNAEHMKMDSGYRWVDLLLLQL</sequence>
<comment type="similarity">
    <text evidence="1">Belongs to the DIM1 family.</text>
</comment>
<dbReference type="PANTHER" id="PTHR12052:SF4">
    <property type="entry name" value="THIOREDOXIN-LIKE PROTEIN 4B"/>
    <property type="match status" value="1"/>
</dbReference>